<dbReference type="EMBL" id="CM001223">
    <property type="protein sequence ID" value="KEH22651.1"/>
    <property type="molecule type" value="Genomic_DNA"/>
</dbReference>
<dbReference type="EnsemblPlants" id="KEH22651">
    <property type="protein sequence ID" value="KEH22651"/>
    <property type="gene ID" value="MTR_7g056300"/>
</dbReference>
<name>A0A072TZP1_MEDTR</name>
<proteinExistence type="predicted"/>
<reference evidence="1 4" key="2">
    <citation type="journal article" date="2014" name="BMC Genomics">
        <title>An improved genome release (version Mt4.0) for the model legume Medicago truncatula.</title>
        <authorList>
            <person name="Tang H."/>
            <person name="Krishnakumar V."/>
            <person name="Bidwell S."/>
            <person name="Rosen B."/>
            <person name="Chan A."/>
            <person name="Zhou S."/>
            <person name="Gentzbittel L."/>
            <person name="Childs K.L."/>
            <person name="Yandell M."/>
            <person name="Gundlach H."/>
            <person name="Mayer K.F."/>
            <person name="Schwartz D.C."/>
            <person name="Town C.D."/>
        </authorList>
    </citation>
    <scope>GENOME REANNOTATION</scope>
    <source>
        <strain evidence="1">A17</strain>
        <strain evidence="3 4">cv. Jemalong A17</strain>
    </source>
</reference>
<gene>
    <name evidence="1" type="ordered locus">MTR_7g056300</name>
    <name evidence="2" type="ORF">MtrunA17_Chr7g0235871</name>
</gene>
<reference evidence="1 4" key="1">
    <citation type="journal article" date="2011" name="Nature">
        <title>The Medicago genome provides insight into the evolution of rhizobial symbioses.</title>
        <authorList>
            <person name="Young N.D."/>
            <person name="Debelle F."/>
            <person name="Oldroyd G.E."/>
            <person name="Geurts R."/>
            <person name="Cannon S.B."/>
            <person name="Udvardi M.K."/>
            <person name="Benedito V.A."/>
            <person name="Mayer K.F."/>
            <person name="Gouzy J."/>
            <person name="Schoof H."/>
            <person name="Van de Peer Y."/>
            <person name="Proost S."/>
            <person name="Cook D.R."/>
            <person name="Meyers B.C."/>
            <person name="Spannagl M."/>
            <person name="Cheung F."/>
            <person name="De Mita S."/>
            <person name="Krishnakumar V."/>
            <person name="Gundlach H."/>
            <person name="Zhou S."/>
            <person name="Mudge J."/>
            <person name="Bharti A.K."/>
            <person name="Murray J.D."/>
            <person name="Naoumkina M.A."/>
            <person name="Rosen B."/>
            <person name="Silverstein K.A."/>
            <person name="Tang H."/>
            <person name="Rombauts S."/>
            <person name="Zhao P.X."/>
            <person name="Zhou P."/>
            <person name="Barbe V."/>
            <person name="Bardou P."/>
            <person name="Bechner M."/>
            <person name="Bellec A."/>
            <person name="Berger A."/>
            <person name="Berges H."/>
            <person name="Bidwell S."/>
            <person name="Bisseling T."/>
            <person name="Choisne N."/>
            <person name="Couloux A."/>
            <person name="Denny R."/>
            <person name="Deshpande S."/>
            <person name="Dai X."/>
            <person name="Doyle J.J."/>
            <person name="Dudez A.M."/>
            <person name="Farmer A.D."/>
            <person name="Fouteau S."/>
            <person name="Franken C."/>
            <person name="Gibelin C."/>
            <person name="Gish J."/>
            <person name="Goldstein S."/>
            <person name="Gonzalez A.J."/>
            <person name="Green P.J."/>
            <person name="Hallab A."/>
            <person name="Hartog M."/>
            <person name="Hua A."/>
            <person name="Humphray S.J."/>
            <person name="Jeong D.H."/>
            <person name="Jing Y."/>
            <person name="Jocker A."/>
            <person name="Kenton S.M."/>
            <person name="Kim D.J."/>
            <person name="Klee K."/>
            <person name="Lai H."/>
            <person name="Lang C."/>
            <person name="Lin S."/>
            <person name="Macmil S.L."/>
            <person name="Magdelenat G."/>
            <person name="Matthews L."/>
            <person name="McCorrison J."/>
            <person name="Monaghan E.L."/>
            <person name="Mun J.H."/>
            <person name="Najar F.Z."/>
            <person name="Nicholson C."/>
            <person name="Noirot C."/>
            <person name="O'Bleness M."/>
            <person name="Paule C.R."/>
            <person name="Poulain J."/>
            <person name="Prion F."/>
            <person name="Qin B."/>
            <person name="Qu C."/>
            <person name="Retzel E.F."/>
            <person name="Riddle C."/>
            <person name="Sallet E."/>
            <person name="Samain S."/>
            <person name="Samson N."/>
            <person name="Sanders I."/>
            <person name="Saurat O."/>
            <person name="Scarpelli C."/>
            <person name="Schiex T."/>
            <person name="Segurens B."/>
            <person name="Severin A.J."/>
            <person name="Sherrier D.J."/>
            <person name="Shi R."/>
            <person name="Sims S."/>
            <person name="Singer S.R."/>
            <person name="Sinharoy S."/>
            <person name="Sterck L."/>
            <person name="Viollet A."/>
            <person name="Wang B.B."/>
            <person name="Wang K."/>
            <person name="Wang M."/>
            <person name="Wang X."/>
            <person name="Warfsmann J."/>
            <person name="Weissenbach J."/>
            <person name="White D.D."/>
            <person name="White J.D."/>
            <person name="Wiley G.B."/>
            <person name="Wincker P."/>
            <person name="Xing Y."/>
            <person name="Yang L."/>
            <person name="Yao Z."/>
            <person name="Ying F."/>
            <person name="Zhai J."/>
            <person name="Zhou L."/>
            <person name="Zuber A."/>
            <person name="Denarie J."/>
            <person name="Dixon R.A."/>
            <person name="May G.D."/>
            <person name="Schwartz D.C."/>
            <person name="Rogers J."/>
            <person name="Quetier F."/>
            <person name="Town C.D."/>
            <person name="Roe B.A."/>
        </authorList>
    </citation>
    <scope>NUCLEOTIDE SEQUENCE [LARGE SCALE GENOMIC DNA]</scope>
    <source>
        <strain evidence="1">A17</strain>
        <strain evidence="3 4">cv. Jemalong A17</strain>
    </source>
</reference>
<dbReference type="AlphaFoldDB" id="A0A072TZP1"/>
<dbReference type="EMBL" id="PSQE01000007">
    <property type="protein sequence ID" value="RHN45843.1"/>
    <property type="molecule type" value="Genomic_DNA"/>
</dbReference>
<dbReference type="Proteomes" id="UP000265566">
    <property type="component" value="Chromosome 7"/>
</dbReference>
<evidence type="ECO:0000313" key="3">
    <source>
        <dbReference type="EnsemblPlants" id="KEH22651"/>
    </source>
</evidence>
<keyword evidence="4" id="KW-1185">Reference proteome</keyword>
<protein>
    <submittedName>
        <fullName evidence="1 3">Uncharacterized protein</fullName>
    </submittedName>
</protein>
<dbReference type="Gramene" id="rna40264">
    <property type="protein sequence ID" value="RHN45843.1"/>
    <property type="gene ID" value="gene40264"/>
</dbReference>
<dbReference type="Proteomes" id="UP000002051">
    <property type="component" value="Unassembled WGS sequence"/>
</dbReference>
<organism evidence="1 4">
    <name type="scientific">Medicago truncatula</name>
    <name type="common">Barrel medic</name>
    <name type="synonym">Medicago tribuloides</name>
    <dbReference type="NCBI Taxonomy" id="3880"/>
    <lineage>
        <taxon>Eukaryota</taxon>
        <taxon>Viridiplantae</taxon>
        <taxon>Streptophyta</taxon>
        <taxon>Embryophyta</taxon>
        <taxon>Tracheophyta</taxon>
        <taxon>Spermatophyta</taxon>
        <taxon>Magnoliopsida</taxon>
        <taxon>eudicotyledons</taxon>
        <taxon>Gunneridae</taxon>
        <taxon>Pentapetalae</taxon>
        <taxon>rosids</taxon>
        <taxon>fabids</taxon>
        <taxon>Fabales</taxon>
        <taxon>Fabaceae</taxon>
        <taxon>Papilionoideae</taxon>
        <taxon>50 kb inversion clade</taxon>
        <taxon>NPAAA clade</taxon>
        <taxon>Hologalegina</taxon>
        <taxon>IRL clade</taxon>
        <taxon>Trifolieae</taxon>
        <taxon>Medicago</taxon>
    </lineage>
</organism>
<accession>A0A072TZP1</accession>
<dbReference type="HOGENOM" id="CLU_1878519_0_0_1"/>
<evidence type="ECO:0000313" key="4">
    <source>
        <dbReference type="Proteomes" id="UP000002051"/>
    </source>
</evidence>
<evidence type="ECO:0000313" key="2">
    <source>
        <dbReference type="EMBL" id="RHN45843.1"/>
    </source>
</evidence>
<reference evidence="5" key="4">
    <citation type="journal article" date="2018" name="Nat. Plants">
        <title>Whole-genome landscape of Medicago truncatula symbiotic genes.</title>
        <authorList>
            <person name="Pecrix Y."/>
            <person name="Staton S.E."/>
            <person name="Sallet E."/>
            <person name="Lelandais-Briere C."/>
            <person name="Moreau S."/>
            <person name="Carrere S."/>
            <person name="Blein T."/>
            <person name="Jardinaud M.F."/>
            <person name="Latrasse D."/>
            <person name="Zouine M."/>
            <person name="Zahm M."/>
            <person name="Kreplak J."/>
            <person name="Mayjonade B."/>
            <person name="Satge C."/>
            <person name="Perez M."/>
            <person name="Cauet S."/>
            <person name="Marande W."/>
            <person name="Chantry-Darmon C."/>
            <person name="Lopez-Roques C."/>
            <person name="Bouchez O."/>
            <person name="Berard A."/>
            <person name="Debelle F."/>
            <person name="Munos S."/>
            <person name="Bendahmane A."/>
            <person name="Berges H."/>
            <person name="Niebel A."/>
            <person name="Buitink J."/>
            <person name="Frugier F."/>
            <person name="Benhamed M."/>
            <person name="Crespi M."/>
            <person name="Gouzy J."/>
            <person name="Gamas P."/>
        </authorList>
    </citation>
    <scope>NUCLEOTIDE SEQUENCE [LARGE SCALE GENOMIC DNA]</scope>
    <source>
        <strain evidence="5">cv. Jemalong A17</strain>
    </source>
</reference>
<reference evidence="3" key="3">
    <citation type="submission" date="2015-04" db="UniProtKB">
        <authorList>
            <consortium name="EnsemblPlants"/>
        </authorList>
    </citation>
    <scope>IDENTIFICATION</scope>
    <source>
        <strain evidence="3">cv. Jemalong A17</strain>
    </source>
</reference>
<sequence>MVVGAATCAIDGGDLARTGVDGQLIGTGTNGVLTRADAGATTLEGDVVGDVGGEVEGNDMGEATGAGDVGLEGGVAGNEARVVAGDVDSVAKGEWPLTAATTMQMSAKENIVFFSILEIENTLFIILWQRGFEKQK</sequence>
<evidence type="ECO:0000313" key="5">
    <source>
        <dbReference type="Proteomes" id="UP000265566"/>
    </source>
</evidence>
<evidence type="ECO:0000313" key="1">
    <source>
        <dbReference type="EMBL" id="KEH22651.1"/>
    </source>
</evidence>
<reference evidence="2" key="5">
    <citation type="journal article" date="2018" name="Nat. Plants">
        <title>Whole-genome landscape of Medicago truncatula symbiotic genes.</title>
        <authorList>
            <person name="Pecrix Y."/>
            <person name="Gamas P."/>
            <person name="Carrere S."/>
        </authorList>
    </citation>
    <scope>NUCLEOTIDE SEQUENCE</scope>
    <source>
        <tissue evidence="2">Leaves</tissue>
    </source>
</reference>